<reference evidence="1 2" key="1">
    <citation type="journal article" date="2015" name="Genome Announc.">
        <title>Draft Genome Sequence of Filamentous Marine Cyanobacterium Lyngbya confervoides Strain BDU141951.</title>
        <authorList>
            <person name="Chandrababunaidu M.M."/>
            <person name="Sen D."/>
            <person name="Tripathy S."/>
        </authorList>
    </citation>
    <scope>NUCLEOTIDE SEQUENCE [LARGE SCALE GENOMIC DNA]</scope>
    <source>
        <strain evidence="1 2">BDU141951</strain>
    </source>
</reference>
<keyword evidence="2" id="KW-1185">Reference proteome</keyword>
<gene>
    <name evidence="1" type="ORF">QQ91_0021555</name>
</gene>
<evidence type="ECO:0000313" key="1">
    <source>
        <dbReference type="EMBL" id="MCM1985408.1"/>
    </source>
</evidence>
<organism evidence="1 2">
    <name type="scientific">Lyngbya confervoides BDU141951</name>
    <dbReference type="NCBI Taxonomy" id="1574623"/>
    <lineage>
        <taxon>Bacteria</taxon>
        <taxon>Bacillati</taxon>
        <taxon>Cyanobacteriota</taxon>
        <taxon>Cyanophyceae</taxon>
        <taxon>Oscillatoriophycideae</taxon>
        <taxon>Oscillatoriales</taxon>
        <taxon>Microcoleaceae</taxon>
        <taxon>Lyngbya</taxon>
    </lineage>
</organism>
<name>A0ABD4TB37_9CYAN</name>
<comment type="caution">
    <text evidence="1">The sequence shown here is derived from an EMBL/GenBank/DDBJ whole genome shotgun (WGS) entry which is preliminary data.</text>
</comment>
<dbReference type="EMBL" id="JTHE03000122">
    <property type="protein sequence ID" value="MCM1985408.1"/>
    <property type="molecule type" value="Genomic_DNA"/>
</dbReference>
<dbReference type="RefSeq" id="WP_166283704.1">
    <property type="nucleotide sequence ID" value="NZ_JTHE03000122.1"/>
</dbReference>
<evidence type="ECO:0000313" key="2">
    <source>
        <dbReference type="Proteomes" id="UP000031561"/>
    </source>
</evidence>
<sequence>MFSKDEMTPIDQLHKRFVDQLDTLIPFLGLAHEEIFLTLHENYCGWFSIEQQATLPNSFRKYRTQVSHGAFLLGYSYAEAFITDLIWTIYHCRRDLLPPDKALKFSEVFSLGDYERIIMKMIDNTLGDMNSLEKKIHHLETRLGLKVPQAKMLLEAHSARNALVHNSGRVNRPQTSTSRWQLGNIIELTVDNVHCL</sequence>
<protein>
    <recommendedName>
        <fullName evidence="3">RiboL-PSP-HEPN domain-containing protein</fullName>
    </recommendedName>
</protein>
<accession>A0ABD4TB37</accession>
<proteinExistence type="predicted"/>
<dbReference type="AlphaFoldDB" id="A0ABD4TB37"/>
<dbReference type="Proteomes" id="UP000031561">
    <property type="component" value="Unassembled WGS sequence"/>
</dbReference>
<evidence type="ECO:0008006" key="3">
    <source>
        <dbReference type="Google" id="ProtNLM"/>
    </source>
</evidence>